<dbReference type="OrthoDB" id="10013080at2759"/>
<dbReference type="SUPFAM" id="SSF101898">
    <property type="entry name" value="NHL repeat"/>
    <property type="match status" value="1"/>
</dbReference>
<evidence type="ECO:0000313" key="6">
    <source>
        <dbReference type="EMBL" id="CAF3607389.1"/>
    </source>
</evidence>
<dbReference type="AlphaFoldDB" id="A0A818V2X4"/>
<keyword evidence="3" id="KW-0732">Signal</keyword>
<dbReference type="Gene3D" id="2.120.10.30">
    <property type="entry name" value="TolB, C-terminal domain"/>
    <property type="match status" value="2"/>
</dbReference>
<reference evidence="7" key="1">
    <citation type="submission" date="2021-02" db="EMBL/GenBank/DDBJ databases">
        <authorList>
            <person name="Nowell W R."/>
        </authorList>
    </citation>
    <scope>NUCLEOTIDE SEQUENCE</scope>
</reference>
<evidence type="ECO:0000256" key="1">
    <source>
        <dbReference type="ARBA" id="ARBA00022737"/>
    </source>
</evidence>
<dbReference type="Proteomes" id="UP000663882">
    <property type="component" value="Unassembled WGS sequence"/>
</dbReference>
<organism evidence="7 8">
    <name type="scientific">Rotaria sordida</name>
    <dbReference type="NCBI Taxonomy" id="392033"/>
    <lineage>
        <taxon>Eukaryota</taxon>
        <taxon>Metazoa</taxon>
        <taxon>Spiralia</taxon>
        <taxon>Gnathifera</taxon>
        <taxon>Rotifera</taxon>
        <taxon>Eurotatoria</taxon>
        <taxon>Bdelloidea</taxon>
        <taxon>Philodinida</taxon>
        <taxon>Philodinidae</taxon>
        <taxon>Rotaria</taxon>
    </lineage>
</organism>
<feature type="signal peptide" evidence="3">
    <location>
        <begin position="1"/>
        <end position="20"/>
    </location>
</feature>
<evidence type="ECO:0000313" key="5">
    <source>
        <dbReference type="EMBL" id="CAF1230636.1"/>
    </source>
</evidence>
<sequence>MQIPVIYFLVFLCSTSCLLSINISPCAKWNTAGITIAGNGSLGIGANQLNYPQGIFIHDKIKRLYVSDTMNHRIQVFPLDQSTRTGLTVVSELKTYYKIYVDDDDDVFPTIYAAVNSDNGVEKWTKGATNGVRVGSHCLSCTGVWLDKDKNVYMSEEERHCILKWSPLTNTTTIVAGESRVNGPYADELNQPQGIFVDKTTSALYIADLLNHRIQKWPKNALEGVTVAGSSDGKPGSDNASLDRPYGLRVDEETKIVYVVDLMNNRIQRWKHGETEGDTIAGGNGEGNKSNQFHHPTDLAFDSDGNLYVSDAWNHRVQFFALIDNRPCQAPSTASSSMHKSPIVLSLVLIITWIIIKLL</sequence>
<dbReference type="PANTHER" id="PTHR46388">
    <property type="entry name" value="NHL REPEAT-CONTAINING PROTEIN 2"/>
    <property type="match status" value="1"/>
</dbReference>
<dbReference type="Proteomes" id="UP000663874">
    <property type="component" value="Unassembled WGS sequence"/>
</dbReference>
<feature type="repeat" description="NHL" evidence="2">
    <location>
        <begin position="292"/>
        <end position="323"/>
    </location>
</feature>
<evidence type="ECO:0000256" key="3">
    <source>
        <dbReference type="SAM" id="SignalP"/>
    </source>
</evidence>
<name>A0A818V2X4_9BILA</name>
<feature type="repeat" description="NHL" evidence="2">
    <location>
        <begin position="40"/>
        <end position="80"/>
    </location>
</feature>
<dbReference type="PROSITE" id="PS51125">
    <property type="entry name" value="NHL"/>
    <property type="match status" value="2"/>
</dbReference>
<dbReference type="PANTHER" id="PTHR46388:SF2">
    <property type="entry name" value="NHL REPEAT-CONTAINING PROTEIN 2"/>
    <property type="match status" value="1"/>
</dbReference>
<comment type="caution">
    <text evidence="7">The sequence shown here is derived from an EMBL/GenBank/DDBJ whole genome shotgun (WGS) entry which is preliminary data.</text>
</comment>
<evidence type="ECO:0008006" key="9">
    <source>
        <dbReference type="Google" id="ProtNLM"/>
    </source>
</evidence>
<dbReference type="InterPro" id="IPR011042">
    <property type="entry name" value="6-blade_b-propeller_TolB-like"/>
</dbReference>
<evidence type="ECO:0000313" key="4">
    <source>
        <dbReference type="EMBL" id="CAF1195644.1"/>
    </source>
</evidence>
<evidence type="ECO:0000313" key="7">
    <source>
        <dbReference type="EMBL" id="CAF3700575.1"/>
    </source>
</evidence>
<dbReference type="EMBL" id="CAJNOU010001620">
    <property type="protein sequence ID" value="CAF1230636.1"/>
    <property type="molecule type" value="Genomic_DNA"/>
</dbReference>
<dbReference type="EMBL" id="CAJNOO010001761">
    <property type="protein sequence ID" value="CAF1195644.1"/>
    <property type="molecule type" value="Genomic_DNA"/>
</dbReference>
<dbReference type="Proteomes" id="UP000663889">
    <property type="component" value="Unassembled WGS sequence"/>
</dbReference>
<dbReference type="EMBL" id="CAJOAX010001263">
    <property type="protein sequence ID" value="CAF3700575.1"/>
    <property type="molecule type" value="Genomic_DNA"/>
</dbReference>
<dbReference type="EMBL" id="CAJOBE010000257">
    <property type="protein sequence ID" value="CAF3607389.1"/>
    <property type="molecule type" value="Genomic_DNA"/>
</dbReference>
<feature type="chain" id="PRO_5036234281" description="NHL repeat-containing protein 2" evidence="3">
    <location>
        <begin position="21"/>
        <end position="359"/>
    </location>
</feature>
<dbReference type="Proteomes" id="UP000663823">
    <property type="component" value="Unassembled WGS sequence"/>
</dbReference>
<protein>
    <recommendedName>
        <fullName evidence="9">NHL repeat-containing protein 2</fullName>
    </recommendedName>
</protein>
<accession>A0A818V2X4</accession>
<evidence type="ECO:0000313" key="8">
    <source>
        <dbReference type="Proteomes" id="UP000663823"/>
    </source>
</evidence>
<evidence type="ECO:0000256" key="2">
    <source>
        <dbReference type="PROSITE-ProRule" id="PRU00504"/>
    </source>
</evidence>
<dbReference type="InterPro" id="IPR001258">
    <property type="entry name" value="NHL_repeat"/>
</dbReference>
<keyword evidence="1" id="KW-0677">Repeat</keyword>
<dbReference type="Gene3D" id="2.40.10.500">
    <property type="match status" value="1"/>
</dbReference>
<gene>
    <name evidence="6" type="ORF">FNK824_LOCUS3730</name>
    <name evidence="7" type="ORF">OTI717_LOCUS12504</name>
    <name evidence="4" type="ORF">RFH988_LOCUS24311</name>
    <name evidence="5" type="ORF">SEV965_LOCUS22679</name>
</gene>
<dbReference type="Pfam" id="PF01436">
    <property type="entry name" value="NHL"/>
    <property type="match status" value="1"/>
</dbReference>
<dbReference type="CDD" id="cd05819">
    <property type="entry name" value="NHL"/>
    <property type="match status" value="1"/>
</dbReference>
<proteinExistence type="predicted"/>